<keyword evidence="2" id="KW-1003">Cell membrane</keyword>
<feature type="domain" description="ABC3 transporter permease C-terminal" evidence="7">
    <location>
        <begin position="362"/>
        <end position="507"/>
    </location>
</feature>
<dbReference type="InterPro" id="IPR025857">
    <property type="entry name" value="MacB_PCD"/>
</dbReference>
<evidence type="ECO:0000313" key="10">
    <source>
        <dbReference type="Proteomes" id="UP001058273"/>
    </source>
</evidence>
<evidence type="ECO:0000256" key="2">
    <source>
        <dbReference type="ARBA" id="ARBA00022475"/>
    </source>
</evidence>
<keyword evidence="10" id="KW-1185">Reference proteome</keyword>
<evidence type="ECO:0000259" key="8">
    <source>
        <dbReference type="Pfam" id="PF12704"/>
    </source>
</evidence>
<evidence type="ECO:0000256" key="3">
    <source>
        <dbReference type="ARBA" id="ARBA00022692"/>
    </source>
</evidence>
<keyword evidence="3 6" id="KW-0812">Transmembrane</keyword>
<name>A0ABY5P0X2_9ENTE</name>
<gene>
    <name evidence="9" type="ORF">G314FT_16200</name>
</gene>
<dbReference type="EMBL" id="CP102451">
    <property type="protein sequence ID" value="UUV99459.1"/>
    <property type="molecule type" value="Genomic_DNA"/>
</dbReference>
<dbReference type="Pfam" id="PF02687">
    <property type="entry name" value="FtsX"/>
    <property type="match status" value="1"/>
</dbReference>
<protein>
    <recommendedName>
        <fullName evidence="11">ABC3 transporter permease protein domain-containing protein</fullName>
    </recommendedName>
</protein>
<evidence type="ECO:0000259" key="7">
    <source>
        <dbReference type="Pfam" id="PF02687"/>
    </source>
</evidence>
<organism evidence="9 10">
    <name type="scientific">Vagococcus luciliae</name>
    <dbReference type="NCBI Taxonomy" id="2920380"/>
    <lineage>
        <taxon>Bacteria</taxon>
        <taxon>Bacillati</taxon>
        <taxon>Bacillota</taxon>
        <taxon>Bacilli</taxon>
        <taxon>Lactobacillales</taxon>
        <taxon>Enterococcaceae</taxon>
        <taxon>Vagococcus</taxon>
    </lineage>
</organism>
<evidence type="ECO:0000256" key="6">
    <source>
        <dbReference type="SAM" id="Phobius"/>
    </source>
</evidence>
<feature type="transmembrane region" description="Helical" evidence="6">
    <location>
        <begin position="479"/>
        <end position="502"/>
    </location>
</feature>
<reference evidence="9" key="2">
    <citation type="submission" date="2022-08" db="EMBL/GenBank/DDBJ databases">
        <authorList>
            <person name="Poehlein A."/>
            <person name="Guzman J."/>
            <person name="Daniel R."/>
            <person name="Vilcinskas A."/>
        </authorList>
    </citation>
    <scope>NUCLEOTIDE SEQUENCE</scope>
    <source>
        <strain evidence="9">G314FT</strain>
    </source>
</reference>
<keyword evidence="5 6" id="KW-0472">Membrane</keyword>
<dbReference type="InterPro" id="IPR050250">
    <property type="entry name" value="Macrolide_Exporter_MacB"/>
</dbReference>
<keyword evidence="4 6" id="KW-1133">Transmembrane helix</keyword>
<dbReference type="PANTHER" id="PTHR30572">
    <property type="entry name" value="MEMBRANE COMPONENT OF TRANSPORTER-RELATED"/>
    <property type="match status" value="1"/>
</dbReference>
<sequence length="512" mass="57498">MTFFKRALLSIQRRKGKSLILFLVIFILGNLMAGAIAIQQATKGVETNIKTQLGANATVSFNQDKLQDLDDSSSQTLDMKEPTAKVYQEIGALKQVKFYDYSIIDMMQTKKIKNVEPSDGSYSRSYNGLYYFDIKGASRPELIDEQSKKVSLVDGRNFTEDDIKKGSAVAIISSKVAKENNLHVGDKAVFDRTIEHYNQGGSDDSNDVETKSKDYPVEIIGLFDVKEVEAKKSTGNSQKDSEKQMNQTVDLYDKLNAIYLPNNYIEKTQAEMLEFTYDNFPDNFLDENEKVMDKETVLKEFSYKNIVATYVLNKPEEIEDFRLLGDQILKDNGLNYYKIEASADQFDSIAGPIKGMAKISKIVLIVSILASIFIITLVTILFLRDRKHELGIYLSLGEKRQKIVGQIVVEVVLVALVAMTLSVFSGNLLAKGFSDSLMSTQQNNSIDNNMMMYGNPVVDVGITEDDVMSSYEIALTPSYIALFYLIGLIVVLLSTIVPLVYIMRLNPKKIMM</sequence>
<evidence type="ECO:0000313" key="9">
    <source>
        <dbReference type="EMBL" id="UUV99459.1"/>
    </source>
</evidence>
<evidence type="ECO:0000256" key="5">
    <source>
        <dbReference type="ARBA" id="ARBA00023136"/>
    </source>
</evidence>
<dbReference type="PANTHER" id="PTHR30572:SF9">
    <property type="entry name" value="ABC TRANSPORTER PERMEASE PROTEIN"/>
    <property type="match status" value="1"/>
</dbReference>
<feature type="domain" description="MacB-like periplasmic core" evidence="8">
    <location>
        <begin position="37"/>
        <end position="225"/>
    </location>
</feature>
<dbReference type="InterPro" id="IPR003838">
    <property type="entry name" value="ABC3_permease_C"/>
</dbReference>
<accession>A0ABY5P0X2</accession>
<dbReference type="Proteomes" id="UP001058273">
    <property type="component" value="Chromosome"/>
</dbReference>
<evidence type="ECO:0000256" key="1">
    <source>
        <dbReference type="ARBA" id="ARBA00004651"/>
    </source>
</evidence>
<evidence type="ECO:0008006" key="11">
    <source>
        <dbReference type="Google" id="ProtNLM"/>
    </source>
</evidence>
<feature type="transmembrane region" description="Helical" evidence="6">
    <location>
        <begin position="362"/>
        <end position="383"/>
    </location>
</feature>
<comment type="subcellular location">
    <subcellularLocation>
        <location evidence="1">Cell membrane</location>
        <topology evidence="1">Multi-pass membrane protein</topology>
    </subcellularLocation>
</comment>
<proteinExistence type="predicted"/>
<dbReference type="Pfam" id="PF12704">
    <property type="entry name" value="MacB_PCD"/>
    <property type="match status" value="1"/>
</dbReference>
<evidence type="ECO:0000256" key="4">
    <source>
        <dbReference type="ARBA" id="ARBA00022989"/>
    </source>
</evidence>
<reference evidence="9" key="1">
    <citation type="submission" date="2022-08" db="EMBL/GenBank/DDBJ databases">
        <title>Genome sequence of Vagococcus luciliae DSM 112651.</title>
        <authorList>
            <person name="Juan G."/>
            <person name="Anja P."/>
            <person name="Rolf D."/>
            <person name="Kampfer P."/>
            <person name="Vilcinskas A."/>
        </authorList>
    </citation>
    <scope>NUCLEOTIDE SEQUENCE</scope>
    <source>
        <strain evidence="9">G314FT</strain>
    </source>
</reference>
<feature type="transmembrane region" description="Helical" evidence="6">
    <location>
        <begin position="403"/>
        <end position="424"/>
    </location>
</feature>